<gene>
    <name evidence="2" type="ORF">RND71_030594</name>
</gene>
<dbReference type="AlphaFoldDB" id="A0AAE1V5M9"/>
<dbReference type="PANTHER" id="PTHR48200:SF1">
    <property type="entry name" value="AMINOTRANSFERASE-LIKE PLANT MOBILE DOMAIN-CONTAINING PROTEIN"/>
    <property type="match status" value="1"/>
</dbReference>
<sequence>MTLWNYLQHLIAIIDWVITIGIPIHLRPGPSGRLRDQLPIQNSVIKNPKNMNSKHSRADSTIHNNASVRCPEKRYSCRDGYKLFKNEFSCTPDHWRTKRPIAFTIALLGTLIFPLEYGKISTCICSVAQTLFEGVDGAQLTLAPMILAEIFRALGKCKRGETSFFKGCNLLLQIWAMEHFYQRPNMVDICFSESNKIVSFYDRTKWFVSPVGVNDWYEFLASRTGDQIQWKYPLLPNTKKAYIRCKRLYYIKLIGLKGLQPYAPLCILR</sequence>
<accession>A0AAE1V5M9</accession>
<protein>
    <recommendedName>
        <fullName evidence="1">Aminotransferase-like plant mobile domain-containing protein</fullName>
    </recommendedName>
</protein>
<evidence type="ECO:0000259" key="1">
    <source>
        <dbReference type="Pfam" id="PF10536"/>
    </source>
</evidence>
<keyword evidence="3" id="KW-1185">Reference proteome</keyword>
<comment type="caution">
    <text evidence="2">The sequence shown here is derived from an EMBL/GenBank/DDBJ whole genome shotgun (WGS) entry which is preliminary data.</text>
</comment>
<dbReference type="Pfam" id="PF10536">
    <property type="entry name" value="PMD"/>
    <property type="match status" value="1"/>
</dbReference>
<name>A0AAE1V5M9_9SOLA</name>
<feature type="domain" description="Aminotransferase-like plant mobile" evidence="1">
    <location>
        <begin position="98"/>
        <end position="264"/>
    </location>
</feature>
<dbReference type="Proteomes" id="UP001291623">
    <property type="component" value="Unassembled WGS sequence"/>
</dbReference>
<dbReference type="InterPro" id="IPR019557">
    <property type="entry name" value="AminoTfrase-like_pln_mobile"/>
</dbReference>
<evidence type="ECO:0000313" key="2">
    <source>
        <dbReference type="EMBL" id="KAK4351281.1"/>
    </source>
</evidence>
<dbReference type="PANTHER" id="PTHR48200">
    <property type="entry name" value="PROTEIN, PUTATIVE-RELATED"/>
    <property type="match status" value="1"/>
</dbReference>
<evidence type="ECO:0000313" key="3">
    <source>
        <dbReference type="Proteomes" id="UP001291623"/>
    </source>
</evidence>
<proteinExistence type="predicted"/>
<organism evidence="2 3">
    <name type="scientific">Anisodus tanguticus</name>
    <dbReference type="NCBI Taxonomy" id="243964"/>
    <lineage>
        <taxon>Eukaryota</taxon>
        <taxon>Viridiplantae</taxon>
        <taxon>Streptophyta</taxon>
        <taxon>Embryophyta</taxon>
        <taxon>Tracheophyta</taxon>
        <taxon>Spermatophyta</taxon>
        <taxon>Magnoliopsida</taxon>
        <taxon>eudicotyledons</taxon>
        <taxon>Gunneridae</taxon>
        <taxon>Pentapetalae</taxon>
        <taxon>asterids</taxon>
        <taxon>lamiids</taxon>
        <taxon>Solanales</taxon>
        <taxon>Solanaceae</taxon>
        <taxon>Solanoideae</taxon>
        <taxon>Hyoscyameae</taxon>
        <taxon>Anisodus</taxon>
    </lineage>
</organism>
<reference evidence="2" key="1">
    <citation type="submission" date="2023-12" db="EMBL/GenBank/DDBJ databases">
        <title>Genome assembly of Anisodus tanguticus.</title>
        <authorList>
            <person name="Wang Y.-J."/>
        </authorList>
    </citation>
    <scope>NUCLEOTIDE SEQUENCE</scope>
    <source>
        <strain evidence="2">KB-2021</strain>
        <tissue evidence="2">Leaf</tissue>
    </source>
</reference>
<dbReference type="EMBL" id="JAVYJV010000016">
    <property type="protein sequence ID" value="KAK4351281.1"/>
    <property type="molecule type" value="Genomic_DNA"/>
</dbReference>